<dbReference type="InterPro" id="IPR001304">
    <property type="entry name" value="C-type_lectin-like"/>
</dbReference>
<proteinExistence type="predicted"/>
<evidence type="ECO:0000313" key="3">
    <source>
        <dbReference type="EMBL" id="GMR34561.1"/>
    </source>
</evidence>
<dbReference type="Proteomes" id="UP001328107">
    <property type="component" value="Unassembled WGS sequence"/>
</dbReference>
<accession>A0AAN4Z5R3</accession>
<dbReference type="InterPro" id="IPR050976">
    <property type="entry name" value="Snaclec"/>
</dbReference>
<dbReference type="AlphaFoldDB" id="A0AAN4Z5R3"/>
<feature type="non-terminal residue" evidence="3">
    <location>
        <position position="99"/>
    </location>
</feature>
<dbReference type="PROSITE" id="PS50041">
    <property type="entry name" value="C_TYPE_LECTIN_2"/>
    <property type="match status" value="1"/>
</dbReference>
<dbReference type="Pfam" id="PF00059">
    <property type="entry name" value="Lectin_C"/>
    <property type="match status" value="1"/>
</dbReference>
<reference evidence="4" key="1">
    <citation type="submission" date="2022-10" db="EMBL/GenBank/DDBJ databases">
        <title>Genome assembly of Pristionchus species.</title>
        <authorList>
            <person name="Yoshida K."/>
            <person name="Sommer R.J."/>
        </authorList>
    </citation>
    <scope>NUCLEOTIDE SEQUENCE [LARGE SCALE GENOMIC DNA]</scope>
    <source>
        <strain evidence="4">RS5460</strain>
    </source>
</reference>
<evidence type="ECO:0000259" key="2">
    <source>
        <dbReference type="PROSITE" id="PS50041"/>
    </source>
</evidence>
<feature type="domain" description="C-type lectin" evidence="2">
    <location>
        <begin position="1"/>
        <end position="95"/>
    </location>
</feature>
<name>A0AAN4Z5R3_9BILA</name>
<comment type="caution">
    <text evidence="3">The sequence shown here is derived from an EMBL/GenBank/DDBJ whole genome shotgun (WGS) entry which is preliminary data.</text>
</comment>
<dbReference type="Gene3D" id="3.10.100.10">
    <property type="entry name" value="Mannose-Binding Protein A, subunit A"/>
    <property type="match status" value="1"/>
</dbReference>
<gene>
    <name evidence="3" type="ORF">PMAYCL1PPCAC_04756</name>
</gene>
<evidence type="ECO:0000256" key="1">
    <source>
        <dbReference type="ARBA" id="ARBA00023157"/>
    </source>
</evidence>
<dbReference type="InterPro" id="IPR016186">
    <property type="entry name" value="C-type_lectin-like/link_sf"/>
</dbReference>
<dbReference type="InterPro" id="IPR016187">
    <property type="entry name" value="CTDL_fold"/>
</dbReference>
<feature type="non-terminal residue" evidence="3">
    <location>
        <position position="1"/>
    </location>
</feature>
<protein>
    <recommendedName>
        <fullName evidence="2">C-type lectin domain-containing protein</fullName>
    </recommendedName>
</protein>
<dbReference type="PANTHER" id="PTHR22991">
    <property type="entry name" value="PROTEIN CBG13490"/>
    <property type="match status" value="1"/>
</dbReference>
<keyword evidence="1" id="KW-1015">Disulfide bond</keyword>
<dbReference type="PANTHER" id="PTHR22991:SF40">
    <property type="entry name" value="PROTEIN CBG13490"/>
    <property type="match status" value="1"/>
</dbReference>
<organism evidence="3 4">
    <name type="scientific">Pristionchus mayeri</name>
    <dbReference type="NCBI Taxonomy" id="1317129"/>
    <lineage>
        <taxon>Eukaryota</taxon>
        <taxon>Metazoa</taxon>
        <taxon>Ecdysozoa</taxon>
        <taxon>Nematoda</taxon>
        <taxon>Chromadorea</taxon>
        <taxon>Rhabditida</taxon>
        <taxon>Rhabditina</taxon>
        <taxon>Diplogasteromorpha</taxon>
        <taxon>Diplogasteroidea</taxon>
        <taxon>Neodiplogasteridae</taxon>
        <taxon>Pristionchus</taxon>
    </lineage>
</organism>
<dbReference type="SUPFAM" id="SSF56436">
    <property type="entry name" value="C-type lectin-like"/>
    <property type="match status" value="1"/>
</dbReference>
<dbReference type="CDD" id="cd00037">
    <property type="entry name" value="CLECT"/>
    <property type="match status" value="1"/>
</dbReference>
<dbReference type="InterPro" id="IPR018378">
    <property type="entry name" value="C-type_lectin_CS"/>
</dbReference>
<dbReference type="SMART" id="SM00034">
    <property type="entry name" value="CLECT"/>
    <property type="match status" value="1"/>
</dbReference>
<dbReference type="PROSITE" id="PS00615">
    <property type="entry name" value="C_TYPE_LECTIN_1"/>
    <property type="match status" value="1"/>
</dbReference>
<keyword evidence="4" id="KW-1185">Reference proteome</keyword>
<dbReference type="EMBL" id="BTRK01000002">
    <property type="protein sequence ID" value="GMR34561.1"/>
    <property type="molecule type" value="Genomic_DNA"/>
</dbReference>
<evidence type="ECO:0000313" key="4">
    <source>
        <dbReference type="Proteomes" id="UP001328107"/>
    </source>
</evidence>
<sequence length="99" mass="10932">SVGANLASIHSDQENSFIRRLAVSRGYVDGLLLGASISGKSNSFNWVDGSEWNYTNFIPGFPDYGFGDCLAMDTSDKNGRWANSDCSRKIPFVCSRKRE</sequence>